<dbReference type="InterPro" id="IPR011004">
    <property type="entry name" value="Trimer_LpxA-like_sf"/>
</dbReference>
<reference evidence="4" key="1">
    <citation type="submission" date="2021-04" db="EMBL/GenBank/DDBJ databases">
        <title>Genome sequence of Woronichinia naegeliana from Washington state freshwater lake bloom.</title>
        <authorList>
            <person name="Dreher T.W."/>
        </authorList>
    </citation>
    <scope>NUCLEOTIDE SEQUENCE</scope>
    <source>
        <strain evidence="4">WA131</strain>
    </source>
</reference>
<accession>A0A977KW87</accession>
<dbReference type="GO" id="GO:0008374">
    <property type="term" value="F:O-acyltransferase activity"/>
    <property type="evidence" value="ECO:0007669"/>
    <property type="project" value="TreeGrafter"/>
</dbReference>
<evidence type="ECO:0000313" key="4">
    <source>
        <dbReference type="EMBL" id="UXE61057.1"/>
    </source>
</evidence>
<dbReference type="Proteomes" id="UP001065613">
    <property type="component" value="Chromosome"/>
</dbReference>
<keyword evidence="2" id="KW-0808">Transferase</keyword>
<evidence type="ECO:0000256" key="3">
    <source>
        <dbReference type="SAM" id="Phobius"/>
    </source>
</evidence>
<dbReference type="Gene3D" id="2.160.10.10">
    <property type="entry name" value="Hexapeptide repeat proteins"/>
    <property type="match status" value="1"/>
</dbReference>
<keyword evidence="3" id="KW-0472">Membrane</keyword>
<sequence>MYLDNYRTDDYHPGASNFKQILWFFIGDFLVQTPLIPLARFKVFILRLFGAQIGQGVNIKPQVKIKFPWRLIIKDYVWLGEKCWIDNLAPVTIESHVCISQAVYLCTGNHDWSDRNFKLITKEIYIEEGSWIGASAIIAPGVRVGKGAVLTLGSVAVNTLTPMTIYTGNPAQPVKIRKLIQ</sequence>
<keyword evidence="3" id="KW-0812">Transmembrane</keyword>
<keyword evidence="3" id="KW-1133">Transmembrane helix</keyword>
<dbReference type="GO" id="GO:0005829">
    <property type="term" value="C:cytosol"/>
    <property type="evidence" value="ECO:0007669"/>
    <property type="project" value="TreeGrafter"/>
</dbReference>
<dbReference type="InterPro" id="IPR051159">
    <property type="entry name" value="Hexapeptide_acetyltransf"/>
</dbReference>
<dbReference type="PANTHER" id="PTHR23416">
    <property type="entry name" value="SIALIC ACID SYNTHASE-RELATED"/>
    <property type="match status" value="1"/>
</dbReference>
<comment type="similarity">
    <text evidence="1">Belongs to the transferase hexapeptide repeat family.</text>
</comment>
<dbReference type="KEGG" id="wna:KA717_37565"/>
<dbReference type="PANTHER" id="PTHR23416:SF23">
    <property type="entry name" value="ACETYLTRANSFERASE C18B11.09C-RELATED"/>
    <property type="match status" value="1"/>
</dbReference>
<feature type="transmembrane region" description="Helical" evidence="3">
    <location>
        <begin position="20"/>
        <end position="39"/>
    </location>
</feature>
<protein>
    <submittedName>
        <fullName evidence="4">WcaF family extracellular polysaccharide biosynthesis acetyltransferase</fullName>
    </submittedName>
</protein>
<dbReference type="CDD" id="cd05825">
    <property type="entry name" value="LbH_wcaF_like"/>
    <property type="match status" value="1"/>
</dbReference>
<dbReference type="AlphaFoldDB" id="A0A977KW87"/>
<dbReference type="GO" id="GO:0043886">
    <property type="term" value="F:structural constituent of carboxysome shell"/>
    <property type="evidence" value="ECO:0007669"/>
    <property type="project" value="UniProtKB-ARBA"/>
</dbReference>
<evidence type="ECO:0000256" key="1">
    <source>
        <dbReference type="ARBA" id="ARBA00007274"/>
    </source>
</evidence>
<dbReference type="NCBIfam" id="NF007797">
    <property type="entry name" value="PRK10502.1"/>
    <property type="match status" value="1"/>
</dbReference>
<name>A0A977KW87_9CYAN</name>
<proteinExistence type="inferred from homology"/>
<dbReference type="EMBL" id="CP073041">
    <property type="protein sequence ID" value="UXE61057.1"/>
    <property type="molecule type" value="Genomic_DNA"/>
</dbReference>
<dbReference type="SUPFAM" id="SSF51161">
    <property type="entry name" value="Trimeric LpxA-like enzymes"/>
    <property type="match status" value="1"/>
</dbReference>
<gene>
    <name evidence="4" type="ORF">KA717_37565</name>
</gene>
<evidence type="ECO:0000256" key="2">
    <source>
        <dbReference type="ARBA" id="ARBA00022679"/>
    </source>
</evidence>
<organism evidence="4">
    <name type="scientific">Woronichinia naegeliana WA131</name>
    <dbReference type="NCBI Taxonomy" id="2824559"/>
    <lineage>
        <taxon>Bacteria</taxon>
        <taxon>Bacillati</taxon>
        <taxon>Cyanobacteriota</taxon>
        <taxon>Cyanophyceae</taxon>
        <taxon>Synechococcales</taxon>
        <taxon>Coelosphaeriaceae</taxon>
        <taxon>Woronichinia</taxon>
    </lineage>
</organism>
<dbReference type="GO" id="GO:0031470">
    <property type="term" value="C:carboxysome"/>
    <property type="evidence" value="ECO:0007669"/>
    <property type="project" value="UniProtKB-ARBA"/>
</dbReference>